<evidence type="ECO:0000256" key="3">
    <source>
        <dbReference type="ARBA" id="ARBA00022912"/>
    </source>
</evidence>
<dbReference type="CDD" id="cd00143">
    <property type="entry name" value="PP2Cc"/>
    <property type="match status" value="1"/>
</dbReference>
<name>A0A3N4L6T5_9PEZI</name>
<dbReference type="PANTHER" id="PTHR47992">
    <property type="entry name" value="PROTEIN PHOSPHATASE"/>
    <property type="match status" value="1"/>
</dbReference>
<dbReference type="InterPro" id="IPR000222">
    <property type="entry name" value="PP2C_BS"/>
</dbReference>
<feature type="domain" description="PPM-type phosphatase" evidence="5">
    <location>
        <begin position="135"/>
        <end position="479"/>
    </location>
</feature>
<keyword evidence="2 4" id="KW-0378">Hydrolase</keyword>
<dbReference type="EMBL" id="ML119121">
    <property type="protein sequence ID" value="RPB13705.1"/>
    <property type="molecule type" value="Genomic_DNA"/>
</dbReference>
<reference evidence="6 7" key="1">
    <citation type="journal article" date="2018" name="Nat. Ecol. Evol.">
        <title>Pezizomycetes genomes reveal the molecular basis of ectomycorrhizal truffle lifestyle.</title>
        <authorList>
            <person name="Murat C."/>
            <person name="Payen T."/>
            <person name="Noel B."/>
            <person name="Kuo A."/>
            <person name="Morin E."/>
            <person name="Chen J."/>
            <person name="Kohler A."/>
            <person name="Krizsan K."/>
            <person name="Balestrini R."/>
            <person name="Da Silva C."/>
            <person name="Montanini B."/>
            <person name="Hainaut M."/>
            <person name="Levati E."/>
            <person name="Barry K.W."/>
            <person name="Belfiori B."/>
            <person name="Cichocki N."/>
            <person name="Clum A."/>
            <person name="Dockter R.B."/>
            <person name="Fauchery L."/>
            <person name="Guy J."/>
            <person name="Iotti M."/>
            <person name="Le Tacon F."/>
            <person name="Lindquist E.A."/>
            <person name="Lipzen A."/>
            <person name="Malagnac F."/>
            <person name="Mello A."/>
            <person name="Molinier V."/>
            <person name="Miyauchi S."/>
            <person name="Poulain J."/>
            <person name="Riccioni C."/>
            <person name="Rubini A."/>
            <person name="Sitrit Y."/>
            <person name="Splivallo R."/>
            <person name="Traeger S."/>
            <person name="Wang M."/>
            <person name="Zifcakova L."/>
            <person name="Wipf D."/>
            <person name="Zambonelli A."/>
            <person name="Paolocci F."/>
            <person name="Nowrousian M."/>
            <person name="Ottonello S."/>
            <person name="Baldrian P."/>
            <person name="Spatafora J.W."/>
            <person name="Henrissat B."/>
            <person name="Nagy L.G."/>
            <person name="Aury J.M."/>
            <person name="Wincker P."/>
            <person name="Grigoriev I.V."/>
            <person name="Bonfante P."/>
            <person name="Martin F.M."/>
        </authorList>
    </citation>
    <scope>NUCLEOTIDE SEQUENCE [LARGE SCALE GENOMIC DNA]</scope>
    <source>
        <strain evidence="6 7">CCBAS932</strain>
    </source>
</reference>
<keyword evidence="3 4" id="KW-0904">Protein phosphatase</keyword>
<gene>
    <name evidence="6" type="ORF">P167DRAFT_521123</name>
</gene>
<dbReference type="PROSITE" id="PS51746">
    <property type="entry name" value="PPM_2"/>
    <property type="match status" value="1"/>
</dbReference>
<evidence type="ECO:0000256" key="4">
    <source>
        <dbReference type="RuleBase" id="RU003465"/>
    </source>
</evidence>
<dbReference type="Proteomes" id="UP000277580">
    <property type="component" value="Unassembled WGS sequence"/>
</dbReference>
<evidence type="ECO:0000313" key="6">
    <source>
        <dbReference type="EMBL" id="RPB13705.1"/>
    </source>
</evidence>
<accession>A0A3N4L6T5</accession>
<evidence type="ECO:0000313" key="7">
    <source>
        <dbReference type="Proteomes" id="UP000277580"/>
    </source>
</evidence>
<dbReference type="Pfam" id="PF00481">
    <property type="entry name" value="PP2C"/>
    <property type="match status" value="1"/>
</dbReference>
<dbReference type="InParanoid" id="A0A3N4L6T5"/>
<comment type="similarity">
    <text evidence="4">Belongs to the PP2C family.</text>
</comment>
<dbReference type="InterPro" id="IPR015655">
    <property type="entry name" value="PP2C"/>
</dbReference>
<dbReference type="STRING" id="1392247.A0A3N4L6T5"/>
<dbReference type="InterPro" id="IPR036457">
    <property type="entry name" value="PPM-type-like_dom_sf"/>
</dbReference>
<sequence length="515" mass="56960">MRRSFHVTSRGCWGLQDSYCGSLRLLLGESYVLTTLPNSVFISRFFDTPDLFPRVFRGDVPRAYSTISNYEGGIDRRVVNDNERVRGKRGFHDYFTSHLPGSSVFPDSVPPNKQISPETRATTVVRIPLRSAKHHFGVTRSRGNRPYNEDWYQAGVVDIPTFAAPSPIKPKVPPPPGDPSVFYFGVFDGHGGEDCSRFLKENLHTYIEEGAKNFGLGKQEEPDECEKIRHDTQEELVAQWRDTVGGYFRRFKPDFGPIADVEGVLMYAFLRADMDFITKVGTGEEGESASTTVDNGNKTKANPFKGGSTASIALISTATATPFWNPSTSATLITAHLGDTRIILCSTETGLAVPVTTNHHPSSPAETRRLRRYATAFVSDSFGEERFGVLANTRSFGDVSQKRLGVSAEPEITRREIHPAEFSFMALVSDGVSATLTDQEICDIVKECKTPDEASKELVEFAEEVTTEGDNATAVVVRLGGWEKRGVGGEGYMGTKDLRAWRRDEALVGSRGRRM</sequence>
<evidence type="ECO:0000256" key="1">
    <source>
        <dbReference type="ARBA" id="ARBA00022723"/>
    </source>
</evidence>
<dbReference type="OrthoDB" id="416093at2759"/>
<organism evidence="6 7">
    <name type="scientific">Morchella conica CCBAS932</name>
    <dbReference type="NCBI Taxonomy" id="1392247"/>
    <lineage>
        <taxon>Eukaryota</taxon>
        <taxon>Fungi</taxon>
        <taxon>Dikarya</taxon>
        <taxon>Ascomycota</taxon>
        <taxon>Pezizomycotina</taxon>
        <taxon>Pezizomycetes</taxon>
        <taxon>Pezizales</taxon>
        <taxon>Morchellaceae</taxon>
        <taxon>Morchella</taxon>
    </lineage>
</organism>
<dbReference type="SUPFAM" id="SSF81606">
    <property type="entry name" value="PP2C-like"/>
    <property type="match status" value="1"/>
</dbReference>
<dbReference type="SMART" id="SM00332">
    <property type="entry name" value="PP2Cc"/>
    <property type="match status" value="1"/>
</dbReference>
<dbReference type="AlphaFoldDB" id="A0A3N4L6T5"/>
<dbReference type="PROSITE" id="PS01032">
    <property type="entry name" value="PPM_1"/>
    <property type="match status" value="1"/>
</dbReference>
<dbReference type="InterPro" id="IPR001932">
    <property type="entry name" value="PPM-type_phosphatase-like_dom"/>
</dbReference>
<dbReference type="GO" id="GO:0046872">
    <property type="term" value="F:metal ion binding"/>
    <property type="evidence" value="ECO:0007669"/>
    <property type="project" value="UniProtKB-KW"/>
</dbReference>
<dbReference type="GO" id="GO:0004722">
    <property type="term" value="F:protein serine/threonine phosphatase activity"/>
    <property type="evidence" value="ECO:0007669"/>
    <property type="project" value="InterPro"/>
</dbReference>
<evidence type="ECO:0000259" key="5">
    <source>
        <dbReference type="PROSITE" id="PS51746"/>
    </source>
</evidence>
<evidence type="ECO:0000256" key="2">
    <source>
        <dbReference type="ARBA" id="ARBA00022801"/>
    </source>
</evidence>
<dbReference type="Gene3D" id="3.60.40.10">
    <property type="entry name" value="PPM-type phosphatase domain"/>
    <property type="match status" value="1"/>
</dbReference>
<keyword evidence="7" id="KW-1185">Reference proteome</keyword>
<keyword evidence="1" id="KW-0479">Metal-binding</keyword>
<protein>
    <submittedName>
        <fullName evidence="6">Protein serine/threonine phosphatase 2C</fullName>
    </submittedName>
</protein>
<proteinExistence type="inferred from homology"/>
<dbReference type="FunCoup" id="A0A3N4L6T5">
    <property type="interactions" value="88"/>
</dbReference>